<evidence type="ECO:0000259" key="4">
    <source>
        <dbReference type="SMART" id="SM00078"/>
    </source>
</evidence>
<dbReference type="InterPro" id="IPR016179">
    <property type="entry name" value="Insulin-like"/>
</dbReference>
<dbReference type="GO" id="GO:0005576">
    <property type="term" value="C:extracellular region"/>
    <property type="evidence" value="ECO:0007669"/>
    <property type="project" value="InterPro"/>
</dbReference>
<accession>A0A7I8WQJ0</accession>
<evidence type="ECO:0000256" key="1">
    <source>
        <dbReference type="ARBA" id="ARBA00009034"/>
    </source>
</evidence>
<keyword evidence="2" id="KW-0732">Signal</keyword>
<evidence type="ECO:0000256" key="3">
    <source>
        <dbReference type="SAM" id="MobiDB-lite"/>
    </source>
</evidence>
<dbReference type="GO" id="GO:0005179">
    <property type="term" value="F:hormone activity"/>
    <property type="evidence" value="ECO:0007669"/>
    <property type="project" value="InterPro"/>
</dbReference>
<dbReference type="AlphaFoldDB" id="A0A7I8WQJ0"/>
<proteinExistence type="inferred from homology"/>
<feature type="compositionally biased region" description="Basic and acidic residues" evidence="3">
    <location>
        <begin position="17"/>
        <end position="44"/>
    </location>
</feature>
<feature type="region of interest" description="Disordered" evidence="3">
    <location>
        <begin position="1"/>
        <end position="46"/>
    </location>
</feature>
<protein>
    <submittedName>
        <fullName evidence="5">(pine wood nematode) hypothetical protein</fullName>
    </submittedName>
</protein>
<dbReference type="InterPro" id="IPR036438">
    <property type="entry name" value="Insulin-like_sf"/>
</dbReference>
<dbReference type="InterPro" id="IPR022353">
    <property type="entry name" value="Insulin_CS"/>
</dbReference>
<keyword evidence="6" id="KW-1185">Reference proteome</keyword>
<organism evidence="5 6">
    <name type="scientific">Bursaphelenchus xylophilus</name>
    <name type="common">Pinewood nematode worm</name>
    <name type="synonym">Aphelenchoides xylophilus</name>
    <dbReference type="NCBI Taxonomy" id="6326"/>
    <lineage>
        <taxon>Eukaryota</taxon>
        <taxon>Metazoa</taxon>
        <taxon>Ecdysozoa</taxon>
        <taxon>Nematoda</taxon>
        <taxon>Chromadorea</taxon>
        <taxon>Rhabditida</taxon>
        <taxon>Tylenchina</taxon>
        <taxon>Tylenchomorpha</taxon>
        <taxon>Aphelenchoidea</taxon>
        <taxon>Aphelenchoididae</taxon>
        <taxon>Bursaphelenchus</taxon>
    </lineage>
</organism>
<comment type="caution">
    <text evidence="5">The sequence shown here is derived from an EMBL/GenBank/DDBJ whole genome shotgun (WGS) entry which is preliminary data.</text>
</comment>
<evidence type="ECO:0000256" key="2">
    <source>
        <dbReference type="ARBA" id="ARBA00022729"/>
    </source>
</evidence>
<dbReference type="PROSITE" id="PS00262">
    <property type="entry name" value="INSULIN"/>
    <property type="match status" value="1"/>
</dbReference>
<dbReference type="Proteomes" id="UP000582659">
    <property type="component" value="Unassembled WGS sequence"/>
</dbReference>
<evidence type="ECO:0000313" key="5">
    <source>
        <dbReference type="EMBL" id="CAD5215193.1"/>
    </source>
</evidence>
<sequence length="217" mass="24466">MADRHDLSTRTAIGAVSKKEMAPEPRTPPETENKGAEATKELPEPPKTGTELLLSIYTSIAKGVNTFWQLCRIFYQFLCLLYQYPNATHIAIQATYKSLKLLYQSGLWDPLQGRFRASADGKKSSRPTTPSPSRNVVLFLILVVFTTARETHDDNRNLVRYCGKLLLNVMARICNHRYIMPNKDALQRPKRRTGGLASQCCTNKCTMGYLKSFCATD</sequence>
<dbReference type="EMBL" id="CAJFDI010000002">
    <property type="protein sequence ID" value="CAD5215193.1"/>
    <property type="molecule type" value="Genomic_DNA"/>
</dbReference>
<comment type="similarity">
    <text evidence="1">Belongs to the insulin family.</text>
</comment>
<dbReference type="OrthoDB" id="10019596at2759"/>
<reference evidence="5" key="1">
    <citation type="submission" date="2020-09" db="EMBL/GenBank/DDBJ databases">
        <authorList>
            <person name="Kikuchi T."/>
        </authorList>
    </citation>
    <scope>NUCLEOTIDE SEQUENCE</scope>
    <source>
        <strain evidence="5">Ka4C1</strain>
    </source>
</reference>
<dbReference type="Proteomes" id="UP000659654">
    <property type="component" value="Unassembled WGS sequence"/>
</dbReference>
<evidence type="ECO:0000313" key="6">
    <source>
        <dbReference type="Proteomes" id="UP000659654"/>
    </source>
</evidence>
<dbReference type="CDD" id="cd04366">
    <property type="entry name" value="IlGF_insulin_bombyxin_like"/>
    <property type="match status" value="1"/>
</dbReference>
<dbReference type="EMBL" id="CAJFCV020000002">
    <property type="protein sequence ID" value="CAG9096704.1"/>
    <property type="molecule type" value="Genomic_DNA"/>
</dbReference>
<name>A0A7I8WQJ0_BURXY</name>
<feature type="domain" description="Insulin-like" evidence="4">
    <location>
        <begin position="159"/>
        <end position="214"/>
    </location>
</feature>
<dbReference type="SUPFAM" id="SSF56994">
    <property type="entry name" value="Insulin-like"/>
    <property type="match status" value="1"/>
</dbReference>
<dbReference type="Gene3D" id="1.10.100.10">
    <property type="entry name" value="Insulin-like"/>
    <property type="match status" value="1"/>
</dbReference>
<dbReference type="SMART" id="SM00078">
    <property type="entry name" value="IlGF"/>
    <property type="match status" value="1"/>
</dbReference>
<gene>
    <name evidence="5" type="ORF">BXYJ_LOCUS3907</name>
</gene>